<reference evidence="8" key="1">
    <citation type="submission" date="2021-01" db="EMBL/GenBank/DDBJ databases">
        <authorList>
            <consortium name="Genoscope - CEA"/>
            <person name="William W."/>
        </authorList>
    </citation>
    <scope>NUCLEOTIDE SEQUENCE</scope>
</reference>
<keyword evidence="4 6" id="KW-0378">Hydrolase</keyword>
<feature type="transmembrane region" description="Helical" evidence="6">
    <location>
        <begin position="218"/>
        <end position="240"/>
    </location>
</feature>
<comment type="similarity">
    <text evidence="2 6">Belongs to the peptidase S54 family.</text>
</comment>
<keyword evidence="5 6" id="KW-0720">Serine protease</keyword>
<feature type="transmembrane region" description="Helical" evidence="6">
    <location>
        <begin position="132"/>
        <end position="149"/>
    </location>
</feature>
<feature type="transmembrane region" description="Helical" evidence="6">
    <location>
        <begin position="277"/>
        <end position="296"/>
    </location>
</feature>
<comment type="function">
    <text evidence="6">Serine protease involved in intramembrane proteolysis.</text>
</comment>
<feature type="transmembrane region" description="Helical" evidence="6">
    <location>
        <begin position="246"/>
        <end position="265"/>
    </location>
</feature>
<dbReference type="GO" id="GO:0006508">
    <property type="term" value="P:proteolysis"/>
    <property type="evidence" value="ECO:0007669"/>
    <property type="project" value="UniProtKB-KW"/>
</dbReference>
<keyword evidence="6" id="KW-0812">Transmembrane</keyword>
<comment type="catalytic activity">
    <reaction evidence="1 6">
        <text>Cleaves type-1 transmembrane domains using a catalytic dyad composed of serine and histidine that are contributed by different transmembrane domains.</text>
        <dbReference type="EC" id="3.4.21.105"/>
    </reaction>
</comment>
<keyword evidence="6" id="KW-0472">Membrane</keyword>
<evidence type="ECO:0000313" key="8">
    <source>
        <dbReference type="EMBL" id="CAD8049207.1"/>
    </source>
</evidence>
<dbReference type="Proteomes" id="UP000688137">
    <property type="component" value="Unassembled WGS sequence"/>
</dbReference>
<feature type="transmembrane region" description="Helical" evidence="6">
    <location>
        <begin position="156"/>
        <end position="176"/>
    </location>
</feature>
<dbReference type="PANTHER" id="PTHR22936">
    <property type="entry name" value="RHOMBOID-RELATED"/>
    <property type="match status" value="1"/>
</dbReference>
<feature type="transmembrane region" description="Helical" evidence="6">
    <location>
        <begin position="68"/>
        <end position="88"/>
    </location>
</feature>
<dbReference type="AlphaFoldDB" id="A0A8S1K2U3"/>
<feature type="transmembrane region" description="Helical" evidence="6">
    <location>
        <begin position="182"/>
        <end position="206"/>
    </location>
</feature>
<evidence type="ECO:0000256" key="5">
    <source>
        <dbReference type="ARBA" id="ARBA00022825"/>
    </source>
</evidence>
<dbReference type="OMA" id="YIFSGAM"/>
<dbReference type="InterPro" id="IPR022764">
    <property type="entry name" value="Peptidase_S54_rhomboid_dom"/>
</dbReference>
<dbReference type="GO" id="GO:0016020">
    <property type="term" value="C:membrane"/>
    <property type="evidence" value="ECO:0007669"/>
    <property type="project" value="UniProtKB-SubCell"/>
</dbReference>
<evidence type="ECO:0000256" key="3">
    <source>
        <dbReference type="ARBA" id="ARBA00022670"/>
    </source>
</evidence>
<evidence type="ECO:0000313" key="9">
    <source>
        <dbReference type="Proteomes" id="UP000688137"/>
    </source>
</evidence>
<organism evidence="8 9">
    <name type="scientific">Paramecium primaurelia</name>
    <dbReference type="NCBI Taxonomy" id="5886"/>
    <lineage>
        <taxon>Eukaryota</taxon>
        <taxon>Sar</taxon>
        <taxon>Alveolata</taxon>
        <taxon>Ciliophora</taxon>
        <taxon>Intramacronucleata</taxon>
        <taxon>Oligohymenophorea</taxon>
        <taxon>Peniculida</taxon>
        <taxon>Parameciidae</taxon>
        <taxon>Paramecium</taxon>
    </lineage>
</organism>
<sequence>MANLHGYGEYQPDYQQRRQQRTLHDYFGDSIKRFPFIGAQVVKTNPRQMHYYEMLQNNYFPGYKIQSVTTLAIFVYTLLFTLCIFGGIEKQGQFLEINDATLLSHGGLVTNQIKNEFMFQQLFTSIFLSRDFYHYFCIIFFLLILLSSFEYASGPIIAISLYIFSGAMGALFGSSINCCTDLIYLHANTAIYGLIGAFFGCIILNWCSLEVLNEMRAFLCCFMWILLTFVLVITLSAINTNHNDKYGQIGGFITGFFLSLAIVPPMNQGSYEDKAKIFGWTFLGIFAFISTLMIIVI</sequence>
<dbReference type="InterPro" id="IPR002610">
    <property type="entry name" value="Peptidase_S54_rhomboid-like"/>
</dbReference>
<evidence type="ECO:0000256" key="1">
    <source>
        <dbReference type="ARBA" id="ARBA00000156"/>
    </source>
</evidence>
<dbReference type="EMBL" id="CAJJDM010000010">
    <property type="protein sequence ID" value="CAD8049207.1"/>
    <property type="molecule type" value="Genomic_DNA"/>
</dbReference>
<proteinExistence type="inferred from homology"/>
<keyword evidence="6" id="KW-1133">Transmembrane helix</keyword>
<name>A0A8S1K2U3_PARPR</name>
<keyword evidence="9" id="KW-1185">Reference proteome</keyword>
<evidence type="ECO:0000256" key="6">
    <source>
        <dbReference type="RuleBase" id="RU362115"/>
    </source>
</evidence>
<accession>A0A8S1K2U3</accession>
<dbReference type="GO" id="GO:0004252">
    <property type="term" value="F:serine-type endopeptidase activity"/>
    <property type="evidence" value="ECO:0007669"/>
    <property type="project" value="InterPro"/>
</dbReference>
<dbReference type="Pfam" id="PF01694">
    <property type="entry name" value="Rhomboid"/>
    <property type="match status" value="1"/>
</dbReference>
<evidence type="ECO:0000256" key="4">
    <source>
        <dbReference type="ARBA" id="ARBA00022801"/>
    </source>
</evidence>
<dbReference type="EC" id="3.4.21.105" evidence="6"/>
<evidence type="ECO:0000256" key="2">
    <source>
        <dbReference type="ARBA" id="ARBA00009045"/>
    </source>
</evidence>
<comment type="caution">
    <text evidence="8">The sequence shown here is derived from an EMBL/GenBank/DDBJ whole genome shotgun (WGS) entry which is preliminary data.</text>
</comment>
<keyword evidence="3 6" id="KW-0645">Protease</keyword>
<dbReference type="PANTHER" id="PTHR22936:SF69">
    <property type="entry name" value="RHOMBOID-LIKE PROTEIN"/>
    <property type="match status" value="1"/>
</dbReference>
<comment type="subcellular location">
    <subcellularLocation>
        <location evidence="6">Membrane</location>
        <topology evidence="6">Multi-pass membrane protein</topology>
    </subcellularLocation>
</comment>
<feature type="domain" description="Peptidase S54 rhomboid" evidence="7">
    <location>
        <begin position="119"/>
        <end position="263"/>
    </location>
</feature>
<gene>
    <name evidence="8" type="ORF">PPRIM_AZ9-3.1.T0130321</name>
</gene>
<protein>
    <recommendedName>
        <fullName evidence="6">Rhomboid-like protease</fullName>
        <ecNumber evidence="6">3.4.21.105</ecNumber>
    </recommendedName>
</protein>
<evidence type="ECO:0000259" key="7">
    <source>
        <dbReference type="Pfam" id="PF01694"/>
    </source>
</evidence>